<dbReference type="PANTHER" id="PTHR30096">
    <property type="entry name" value="4,5-DOPA DIOXYGENASE EXTRADIOL-LIKE PROTEIN"/>
    <property type="match status" value="1"/>
</dbReference>
<sequence>MAEPLMNNANIIFISHGGGPLPVLGDSGHTEMVSALRHLADALPRPKAILVISAHWEEAHPTATSAIKPSMMYDYSGFSDAAYQLQYPSPGDPVLAKKVVSALVQAGIRAETNPDRPYDHGLYVPLMLMYPEADIPAIQLSLAKGLDPEQHLRIGEALRELDGDGLLIIGSGFSFHNMRAFFSPESEEMRAANAAFQSWLENTCMSTTLREEDRRSLLQHWTDAPNARYCHPREEHLLPLHVCYGIAGRAADEHMATTILGKASGMYAWTA</sequence>
<evidence type="ECO:0000259" key="6">
    <source>
        <dbReference type="Pfam" id="PF02900"/>
    </source>
</evidence>
<keyword evidence="3" id="KW-0479">Metal-binding</keyword>
<dbReference type="PANTHER" id="PTHR30096:SF0">
    <property type="entry name" value="4,5-DOPA DIOXYGENASE EXTRADIOL-LIKE PROTEIN"/>
    <property type="match status" value="1"/>
</dbReference>
<dbReference type="Pfam" id="PF02900">
    <property type="entry name" value="LigB"/>
    <property type="match status" value="1"/>
</dbReference>
<gene>
    <name evidence="7" type="ORF">NBRC116585_28140</name>
</gene>
<dbReference type="SUPFAM" id="SSF53213">
    <property type="entry name" value="LigB-like"/>
    <property type="match status" value="1"/>
</dbReference>
<evidence type="ECO:0000313" key="8">
    <source>
        <dbReference type="Proteomes" id="UP001481413"/>
    </source>
</evidence>
<dbReference type="Gene3D" id="3.40.830.10">
    <property type="entry name" value="LigB-like"/>
    <property type="match status" value="1"/>
</dbReference>
<organism evidence="7 8">
    <name type="scientific">Thalassolituus maritimus</name>
    <dbReference type="NCBI Taxonomy" id="484498"/>
    <lineage>
        <taxon>Bacteria</taxon>
        <taxon>Pseudomonadati</taxon>
        <taxon>Pseudomonadota</taxon>
        <taxon>Gammaproteobacteria</taxon>
        <taxon>Oceanospirillales</taxon>
        <taxon>Oceanospirillaceae</taxon>
        <taxon>Thalassolituus</taxon>
    </lineage>
</organism>
<comment type="caution">
    <text evidence="7">The sequence shown here is derived from an EMBL/GenBank/DDBJ whole genome shotgun (WGS) entry which is preliminary data.</text>
</comment>
<evidence type="ECO:0000256" key="2">
    <source>
        <dbReference type="ARBA" id="ARBA00007581"/>
    </source>
</evidence>
<dbReference type="Proteomes" id="UP001481413">
    <property type="component" value="Unassembled WGS sequence"/>
</dbReference>
<keyword evidence="4" id="KW-0862">Zinc</keyword>
<proteinExistence type="inferred from homology"/>
<name>A0ABQ0A2R5_9GAMM</name>
<dbReference type="PIRSF" id="PIRSF006157">
    <property type="entry name" value="Doxgns_DODA"/>
    <property type="match status" value="1"/>
</dbReference>
<feature type="domain" description="Extradiol ring-cleavage dioxygenase class III enzyme subunit B" evidence="6">
    <location>
        <begin position="36"/>
        <end position="251"/>
    </location>
</feature>
<keyword evidence="5" id="KW-0560">Oxidoreductase</keyword>
<protein>
    <submittedName>
        <fullName evidence="7">Class III extradiol ring-cleavage dioxygenase</fullName>
    </submittedName>
</protein>
<dbReference type="InterPro" id="IPR014436">
    <property type="entry name" value="Extradiol_dOase_DODA"/>
</dbReference>
<accession>A0ABQ0A2R5</accession>
<comment type="cofactor">
    <cofactor evidence="1">
        <name>Zn(2+)</name>
        <dbReference type="ChEBI" id="CHEBI:29105"/>
    </cofactor>
</comment>
<comment type="similarity">
    <text evidence="2">Belongs to the DODA-type extradiol aromatic ring-opening dioxygenase family.</text>
</comment>
<keyword evidence="7" id="KW-0223">Dioxygenase</keyword>
<dbReference type="EMBL" id="BAABWH010000009">
    <property type="protein sequence ID" value="GAA6146696.1"/>
    <property type="molecule type" value="Genomic_DNA"/>
</dbReference>
<reference evidence="7 8" key="1">
    <citation type="submission" date="2024-04" db="EMBL/GenBank/DDBJ databases">
        <title>Draft genome sequence of Thalassolituus maritimus NBRC 116585.</title>
        <authorList>
            <person name="Miyakawa T."/>
            <person name="Kusuya Y."/>
            <person name="Miura T."/>
        </authorList>
    </citation>
    <scope>NUCLEOTIDE SEQUENCE [LARGE SCALE GENOMIC DNA]</scope>
    <source>
        <strain evidence="7 8">5NW40-0001</strain>
    </source>
</reference>
<dbReference type="CDD" id="cd07363">
    <property type="entry name" value="45_DOPA_Dioxygenase"/>
    <property type="match status" value="1"/>
</dbReference>
<evidence type="ECO:0000256" key="5">
    <source>
        <dbReference type="ARBA" id="ARBA00023002"/>
    </source>
</evidence>
<dbReference type="InterPro" id="IPR004183">
    <property type="entry name" value="Xdiol_dOase_suB"/>
</dbReference>
<dbReference type="RefSeq" id="WP_353295914.1">
    <property type="nucleotide sequence ID" value="NZ_BAABWH010000009.1"/>
</dbReference>
<evidence type="ECO:0000256" key="4">
    <source>
        <dbReference type="ARBA" id="ARBA00022833"/>
    </source>
</evidence>
<evidence type="ECO:0000256" key="1">
    <source>
        <dbReference type="ARBA" id="ARBA00001947"/>
    </source>
</evidence>
<dbReference type="GO" id="GO:0051213">
    <property type="term" value="F:dioxygenase activity"/>
    <property type="evidence" value="ECO:0007669"/>
    <property type="project" value="UniProtKB-KW"/>
</dbReference>
<keyword evidence="8" id="KW-1185">Reference proteome</keyword>
<evidence type="ECO:0000256" key="3">
    <source>
        <dbReference type="ARBA" id="ARBA00022723"/>
    </source>
</evidence>
<evidence type="ECO:0000313" key="7">
    <source>
        <dbReference type="EMBL" id="GAA6146696.1"/>
    </source>
</evidence>